<evidence type="ECO:0000313" key="3">
    <source>
        <dbReference type="Proteomes" id="UP000243459"/>
    </source>
</evidence>
<dbReference type="AlphaFoldDB" id="A0A5P1EWU1"/>
<dbReference type="Proteomes" id="UP000243459">
    <property type="component" value="Chromosome 5"/>
</dbReference>
<name>A0A5P1EWU1_ASPOF</name>
<evidence type="ECO:0000313" key="2">
    <source>
        <dbReference type="EMBL" id="ONK68590.1"/>
    </source>
</evidence>
<gene>
    <name evidence="2" type="ORF">A4U43_C05F13720</name>
</gene>
<accession>A0A5P1EWU1</accession>
<feature type="region of interest" description="Disordered" evidence="1">
    <location>
        <begin position="1"/>
        <end position="51"/>
    </location>
</feature>
<dbReference type="EMBL" id="CM007385">
    <property type="protein sequence ID" value="ONK68590.1"/>
    <property type="molecule type" value="Genomic_DNA"/>
</dbReference>
<reference evidence="3" key="1">
    <citation type="journal article" date="2017" name="Nat. Commun.">
        <title>The asparagus genome sheds light on the origin and evolution of a young Y chromosome.</title>
        <authorList>
            <person name="Harkess A."/>
            <person name="Zhou J."/>
            <person name="Xu C."/>
            <person name="Bowers J.E."/>
            <person name="Van der Hulst R."/>
            <person name="Ayyampalayam S."/>
            <person name="Mercati F."/>
            <person name="Riccardi P."/>
            <person name="McKain M.R."/>
            <person name="Kakrana A."/>
            <person name="Tang H."/>
            <person name="Ray J."/>
            <person name="Groenendijk J."/>
            <person name="Arikit S."/>
            <person name="Mathioni S.M."/>
            <person name="Nakano M."/>
            <person name="Shan H."/>
            <person name="Telgmann-Rauber A."/>
            <person name="Kanno A."/>
            <person name="Yue Z."/>
            <person name="Chen H."/>
            <person name="Li W."/>
            <person name="Chen Y."/>
            <person name="Xu X."/>
            <person name="Zhang Y."/>
            <person name="Luo S."/>
            <person name="Chen H."/>
            <person name="Gao J."/>
            <person name="Mao Z."/>
            <person name="Pires J.C."/>
            <person name="Luo M."/>
            <person name="Kudrna D."/>
            <person name="Wing R.A."/>
            <person name="Meyers B.C."/>
            <person name="Yi K."/>
            <person name="Kong H."/>
            <person name="Lavrijsen P."/>
            <person name="Sunseri F."/>
            <person name="Falavigna A."/>
            <person name="Ye Y."/>
            <person name="Leebens-Mack J.H."/>
            <person name="Chen G."/>
        </authorList>
    </citation>
    <scope>NUCLEOTIDE SEQUENCE [LARGE SCALE GENOMIC DNA]</scope>
    <source>
        <strain evidence="3">cv. DH0086</strain>
    </source>
</reference>
<keyword evidence="3" id="KW-1185">Reference proteome</keyword>
<proteinExistence type="predicted"/>
<sequence>MDSKSMAAADSVSISQCKENRGGDSLSHSEMPMVVDDDRGTTSESEDSNEEISMLAVENGGNRKLGLSKIPNHVRVKDERVEEVEGNVLGFAKNEKNDKNSMNDTNSKLVVVEVGTENNLAVDDMKSKPVEVEVEDAIVDEVEQGRG</sequence>
<protein>
    <submittedName>
        <fullName evidence="2">Uncharacterized protein</fullName>
    </submittedName>
</protein>
<evidence type="ECO:0000256" key="1">
    <source>
        <dbReference type="SAM" id="MobiDB-lite"/>
    </source>
</evidence>
<organism evidence="2 3">
    <name type="scientific">Asparagus officinalis</name>
    <name type="common">Garden asparagus</name>
    <dbReference type="NCBI Taxonomy" id="4686"/>
    <lineage>
        <taxon>Eukaryota</taxon>
        <taxon>Viridiplantae</taxon>
        <taxon>Streptophyta</taxon>
        <taxon>Embryophyta</taxon>
        <taxon>Tracheophyta</taxon>
        <taxon>Spermatophyta</taxon>
        <taxon>Magnoliopsida</taxon>
        <taxon>Liliopsida</taxon>
        <taxon>Asparagales</taxon>
        <taxon>Asparagaceae</taxon>
        <taxon>Asparagoideae</taxon>
        <taxon>Asparagus</taxon>
    </lineage>
</organism>
<dbReference type="Gramene" id="ONK68590">
    <property type="protein sequence ID" value="ONK68590"/>
    <property type="gene ID" value="A4U43_C05F13720"/>
</dbReference>